<reference evidence="2 3" key="1">
    <citation type="submission" date="2024-01" db="EMBL/GenBank/DDBJ databases">
        <title>Comparative genomics of Cryptococcus and Kwoniella reveals pathogenesis evolution and contrasting modes of karyotype evolution via chromosome fusion or intercentromeric recombination.</title>
        <authorList>
            <person name="Coelho M.A."/>
            <person name="David-Palma M."/>
            <person name="Shea T."/>
            <person name="Bowers K."/>
            <person name="McGinley-Smith S."/>
            <person name="Mohammad A.W."/>
            <person name="Gnirke A."/>
            <person name="Yurkov A.M."/>
            <person name="Nowrousian M."/>
            <person name="Sun S."/>
            <person name="Cuomo C.A."/>
            <person name="Heitman J."/>
        </authorList>
    </citation>
    <scope>NUCLEOTIDE SEQUENCE [LARGE SCALE GENOMIC DNA]</scope>
    <source>
        <strain evidence="2 3">PYCC6329</strain>
    </source>
</reference>
<feature type="region of interest" description="Disordered" evidence="1">
    <location>
        <begin position="96"/>
        <end position="118"/>
    </location>
</feature>
<gene>
    <name evidence="2" type="ORF">V865_005635</name>
</gene>
<feature type="region of interest" description="Disordered" evidence="1">
    <location>
        <begin position="135"/>
        <end position="159"/>
    </location>
</feature>
<evidence type="ECO:0000313" key="3">
    <source>
        <dbReference type="Proteomes" id="UP001358614"/>
    </source>
</evidence>
<dbReference type="AlphaFoldDB" id="A0AAX4KN02"/>
<feature type="compositionally biased region" description="Basic and acidic residues" evidence="1">
    <location>
        <begin position="148"/>
        <end position="159"/>
    </location>
</feature>
<sequence>MSTSPQGQLSSRSATSNRQYMAPSSSQISGAEPVRVNSEDNHLSCGSGIARSCPVCYHTCPLVPSESESKPNRYAVSEWLSDTLGGSATALRSILHSNERKTGTEEMAGSEVEEAEADQVGTVDEIVCRPRVQVQFRRRNPHEPPNALHEDERSSNGRS</sequence>
<dbReference type="KEGG" id="ker:91104436"/>
<proteinExistence type="predicted"/>
<dbReference type="EMBL" id="CP144089">
    <property type="protein sequence ID" value="WWD07534.1"/>
    <property type="molecule type" value="Genomic_DNA"/>
</dbReference>
<protein>
    <submittedName>
        <fullName evidence="2">Uncharacterized protein</fullName>
    </submittedName>
</protein>
<accession>A0AAX4KN02</accession>
<dbReference type="GeneID" id="91104436"/>
<dbReference type="Proteomes" id="UP001358614">
    <property type="component" value="Chromosome 1"/>
</dbReference>
<feature type="region of interest" description="Disordered" evidence="1">
    <location>
        <begin position="1"/>
        <end position="41"/>
    </location>
</feature>
<keyword evidence="3" id="KW-1185">Reference proteome</keyword>
<dbReference type="RefSeq" id="XP_066085501.1">
    <property type="nucleotide sequence ID" value="XM_066229404.1"/>
</dbReference>
<feature type="compositionally biased region" description="Polar residues" evidence="1">
    <location>
        <begin position="1"/>
        <end position="29"/>
    </location>
</feature>
<evidence type="ECO:0000256" key="1">
    <source>
        <dbReference type="SAM" id="MobiDB-lite"/>
    </source>
</evidence>
<name>A0AAX4KN02_9TREE</name>
<organism evidence="2 3">
    <name type="scientific">Kwoniella europaea PYCC6329</name>
    <dbReference type="NCBI Taxonomy" id="1423913"/>
    <lineage>
        <taxon>Eukaryota</taxon>
        <taxon>Fungi</taxon>
        <taxon>Dikarya</taxon>
        <taxon>Basidiomycota</taxon>
        <taxon>Agaricomycotina</taxon>
        <taxon>Tremellomycetes</taxon>
        <taxon>Tremellales</taxon>
        <taxon>Cryptococcaceae</taxon>
        <taxon>Kwoniella</taxon>
    </lineage>
</organism>
<evidence type="ECO:0000313" key="2">
    <source>
        <dbReference type="EMBL" id="WWD07534.1"/>
    </source>
</evidence>